<dbReference type="AlphaFoldDB" id="A0A7R8X612"/>
<dbReference type="Proteomes" id="UP000677054">
    <property type="component" value="Unassembled WGS sequence"/>
</dbReference>
<dbReference type="EMBL" id="LR900203">
    <property type="protein sequence ID" value="CAD7244693.1"/>
    <property type="molecule type" value="Genomic_DNA"/>
</dbReference>
<sequence length="309" mass="35320">MQDDIFMQGILTPLALSPELSKLVFQGIQLSNFILIDFSFPRCSDLSEQLRDNFDLLASSEQISQRHSSDSSHFHVIDDAHQVIQEPQWKVEGNIQDYPDIRSKATLQKLSKVIDEQYSGLDVGMETQAHLMAALLTSNPDCLKDNKTLTRLNDIALQPNGMQLIFALTRIADSRVLEVITAWFREYLQELDASKVKSIVTLPPAMKQSAFASFSGMFDVWTAFLSQEGKCQNPEYVNEEIQWRCGFPGFLSTEQLINEWKLLMAKKDTKERTQALLRDLRSQEGCSFWDFLECAREHTIHSSVEQFTI</sequence>
<name>A0A7R8X612_9CRUS</name>
<accession>A0A7R8X612</accession>
<reference evidence="1" key="1">
    <citation type="submission" date="2020-11" db="EMBL/GenBank/DDBJ databases">
        <authorList>
            <person name="Tran Van P."/>
        </authorList>
    </citation>
    <scope>NUCLEOTIDE SEQUENCE</scope>
</reference>
<gene>
    <name evidence="1" type="ORF">DSTB1V02_LOCUS4580</name>
</gene>
<organism evidence="1">
    <name type="scientific">Darwinula stevensoni</name>
    <dbReference type="NCBI Taxonomy" id="69355"/>
    <lineage>
        <taxon>Eukaryota</taxon>
        <taxon>Metazoa</taxon>
        <taxon>Ecdysozoa</taxon>
        <taxon>Arthropoda</taxon>
        <taxon>Crustacea</taxon>
        <taxon>Oligostraca</taxon>
        <taxon>Ostracoda</taxon>
        <taxon>Podocopa</taxon>
        <taxon>Podocopida</taxon>
        <taxon>Darwinulocopina</taxon>
        <taxon>Darwinuloidea</taxon>
        <taxon>Darwinulidae</taxon>
        <taxon>Darwinula</taxon>
    </lineage>
</organism>
<protein>
    <submittedName>
        <fullName evidence="1">Uncharacterized protein</fullName>
    </submittedName>
</protein>
<evidence type="ECO:0000313" key="2">
    <source>
        <dbReference type="Proteomes" id="UP000677054"/>
    </source>
</evidence>
<proteinExistence type="predicted"/>
<dbReference type="EMBL" id="CAJPEV010000686">
    <property type="protein sequence ID" value="CAG0887643.1"/>
    <property type="molecule type" value="Genomic_DNA"/>
</dbReference>
<evidence type="ECO:0000313" key="1">
    <source>
        <dbReference type="EMBL" id="CAD7244693.1"/>
    </source>
</evidence>
<keyword evidence="2" id="KW-1185">Reference proteome</keyword>